<keyword evidence="10" id="KW-1185">Reference proteome</keyword>
<dbReference type="PROSITE" id="PS00159">
    <property type="entry name" value="ALDOLASE_KDPG_KHG_1"/>
    <property type="match status" value="1"/>
</dbReference>
<gene>
    <name evidence="9" type="ORF">ABI_26820</name>
</gene>
<evidence type="ECO:0000313" key="10">
    <source>
        <dbReference type="Proteomes" id="UP000006512"/>
    </source>
</evidence>
<dbReference type="EC" id="4.1.2.14" evidence="5"/>
<dbReference type="CDD" id="cd00452">
    <property type="entry name" value="KDPG_aldolase"/>
    <property type="match status" value="1"/>
</dbReference>
<dbReference type="EMBL" id="GL883078">
    <property type="protein sequence ID" value="EGF91267.1"/>
    <property type="molecule type" value="Genomic_DNA"/>
</dbReference>
<name>F4QPK9_9CAUL</name>
<dbReference type="OrthoDB" id="9805177at2"/>
<evidence type="ECO:0000256" key="3">
    <source>
        <dbReference type="ARBA" id="ARBA00006906"/>
    </source>
</evidence>
<keyword evidence="6 9" id="KW-0456">Lyase</keyword>
<keyword evidence="7" id="KW-0704">Schiff base</keyword>
<evidence type="ECO:0000256" key="2">
    <source>
        <dbReference type="ARBA" id="ARBA00004736"/>
    </source>
</evidence>
<protein>
    <recommendedName>
        <fullName evidence="5">2-dehydro-3-deoxy-phosphogluconate aldolase</fullName>
        <ecNumber evidence="5">4.1.2.14</ecNumber>
    </recommendedName>
</protein>
<dbReference type="InterPro" id="IPR031337">
    <property type="entry name" value="KDPG/KHG_AS_1"/>
</dbReference>
<dbReference type="RefSeq" id="WP_006273466.1">
    <property type="nucleotide sequence ID" value="NZ_GL883078.1"/>
</dbReference>
<accession>F4QPK9</accession>
<evidence type="ECO:0000256" key="4">
    <source>
        <dbReference type="ARBA" id="ARBA00011233"/>
    </source>
</evidence>
<dbReference type="PANTHER" id="PTHR30246">
    <property type="entry name" value="2-KETO-3-DEOXY-6-PHOSPHOGLUCONATE ALDOLASE"/>
    <property type="match status" value="1"/>
</dbReference>
<organism evidence="9 10">
    <name type="scientific">Asticcacaulis biprosthecium C19</name>
    <dbReference type="NCBI Taxonomy" id="715226"/>
    <lineage>
        <taxon>Bacteria</taxon>
        <taxon>Pseudomonadati</taxon>
        <taxon>Pseudomonadota</taxon>
        <taxon>Alphaproteobacteria</taxon>
        <taxon>Caulobacterales</taxon>
        <taxon>Caulobacteraceae</taxon>
        <taxon>Asticcacaulis</taxon>
    </lineage>
</organism>
<sequence length="216" mass="22381">MPTHPDVEKFMTLGPVLPVMVIPSLDQALPLADALLKGGIRALEITLRTDCALDAIKLIAKERPDAVVGAGTVLTPKDAEKAAKAGAKFLVSPGLTKTLAHQDAAPLLPGVATSSEVMKAIEWGFTHLKFFPAVPAGGVPYLKGIGGPLPQVKFCPTGGIDAGNAAQFLALDNVLCVGGSWVAPAKAMKDGNWNEISRLAAEAVATFGKKKAEPTI</sequence>
<keyword evidence="8" id="KW-0119">Carbohydrate metabolism</keyword>
<comment type="pathway">
    <text evidence="2">Carbohydrate acid metabolism; 2-dehydro-3-deoxy-D-gluconate degradation; D-glyceraldehyde 3-phosphate and pyruvate from 2-dehydro-3-deoxy-D-gluconate: step 2/2.</text>
</comment>
<evidence type="ECO:0000256" key="8">
    <source>
        <dbReference type="ARBA" id="ARBA00023277"/>
    </source>
</evidence>
<dbReference type="InterPro" id="IPR031338">
    <property type="entry name" value="KDPG/KHG_AS_2"/>
</dbReference>
<dbReference type="PANTHER" id="PTHR30246:SF1">
    <property type="entry name" value="2-DEHYDRO-3-DEOXY-6-PHOSPHOGALACTONATE ALDOLASE-RELATED"/>
    <property type="match status" value="1"/>
</dbReference>
<comment type="catalytic activity">
    <reaction evidence="1">
        <text>2-dehydro-3-deoxy-6-phospho-D-gluconate = D-glyceraldehyde 3-phosphate + pyruvate</text>
        <dbReference type="Rhea" id="RHEA:17089"/>
        <dbReference type="ChEBI" id="CHEBI:15361"/>
        <dbReference type="ChEBI" id="CHEBI:57569"/>
        <dbReference type="ChEBI" id="CHEBI:59776"/>
        <dbReference type="EC" id="4.1.2.14"/>
    </reaction>
</comment>
<evidence type="ECO:0000313" key="9">
    <source>
        <dbReference type="EMBL" id="EGF91267.1"/>
    </source>
</evidence>
<evidence type="ECO:0000256" key="7">
    <source>
        <dbReference type="ARBA" id="ARBA00023270"/>
    </source>
</evidence>
<dbReference type="Gene3D" id="3.20.20.70">
    <property type="entry name" value="Aldolase class I"/>
    <property type="match status" value="1"/>
</dbReference>
<reference evidence="10" key="1">
    <citation type="submission" date="2011-03" db="EMBL/GenBank/DDBJ databases">
        <title>Draft genome sequence of Brevundimonas diminuta.</title>
        <authorList>
            <person name="Brown P.J.B."/>
            <person name="Buechlein A."/>
            <person name="Hemmerich C."/>
            <person name="Brun Y.V."/>
        </authorList>
    </citation>
    <scope>NUCLEOTIDE SEQUENCE [LARGE SCALE GENOMIC DNA]</scope>
    <source>
        <strain evidence="10">C19</strain>
    </source>
</reference>
<dbReference type="NCBIfam" id="NF004325">
    <property type="entry name" value="PRK05718.1"/>
    <property type="match status" value="1"/>
</dbReference>
<dbReference type="NCBIfam" id="TIGR01182">
    <property type="entry name" value="eda"/>
    <property type="match status" value="1"/>
</dbReference>
<evidence type="ECO:0000256" key="6">
    <source>
        <dbReference type="ARBA" id="ARBA00023239"/>
    </source>
</evidence>
<dbReference type="GO" id="GO:0008675">
    <property type="term" value="F:2-dehydro-3-deoxy-phosphogluconate aldolase activity"/>
    <property type="evidence" value="ECO:0007669"/>
    <property type="project" value="UniProtKB-EC"/>
</dbReference>
<dbReference type="AlphaFoldDB" id="F4QPK9"/>
<evidence type="ECO:0000256" key="5">
    <source>
        <dbReference type="ARBA" id="ARBA00013063"/>
    </source>
</evidence>
<dbReference type="InterPro" id="IPR000887">
    <property type="entry name" value="Aldlse_KDPG_KHG"/>
</dbReference>
<dbReference type="InterPro" id="IPR013785">
    <property type="entry name" value="Aldolase_TIM"/>
</dbReference>
<comment type="similarity">
    <text evidence="3">Belongs to the KHG/KDPG aldolase family.</text>
</comment>
<dbReference type="Proteomes" id="UP000006512">
    <property type="component" value="Unassembled WGS sequence"/>
</dbReference>
<dbReference type="eggNOG" id="COG0800">
    <property type="taxonomic scope" value="Bacteria"/>
</dbReference>
<comment type="subunit">
    <text evidence="4">Homotrimer.</text>
</comment>
<dbReference type="SUPFAM" id="SSF51569">
    <property type="entry name" value="Aldolase"/>
    <property type="match status" value="1"/>
</dbReference>
<dbReference type="STRING" id="715226.ABI_26820"/>
<proteinExistence type="inferred from homology"/>
<dbReference type="PROSITE" id="PS00160">
    <property type="entry name" value="ALDOLASE_KDPG_KHG_2"/>
    <property type="match status" value="1"/>
</dbReference>
<dbReference type="Pfam" id="PF01081">
    <property type="entry name" value="Aldolase"/>
    <property type="match status" value="1"/>
</dbReference>
<dbReference type="HOGENOM" id="CLU_077795_1_1_5"/>
<evidence type="ECO:0000256" key="1">
    <source>
        <dbReference type="ARBA" id="ARBA00000654"/>
    </source>
</evidence>